<gene>
    <name evidence="1" type="ORF">L6452_37116</name>
</gene>
<name>A0ACB8Y1H0_ARCLA</name>
<evidence type="ECO:0000313" key="1">
    <source>
        <dbReference type="EMBL" id="KAI3677846.1"/>
    </source>
</evidence>
<evidence type="ECO:0000313" key="2">
    <source>
        <dbReference type="Proteomes" id="UP001055879"/>
    </source>
</evidence>
<dbReference type="Proteomes" id="UP001055879">
    <property type="component" value="Linkage Group LG14"/>
</dbReference>
<comment type="caution">
    <text evidence="1">The sequence shown here is derived from an EMBL/GenBank/DDBJ whole genome shotgun (WGS) entry which is preliminary data.</text>
</comment>
<proteinExistence type="predicted"/>
<sequence>MDRFRPLQILPPVNHNLQTPIPVSQPQAPPTIQDPHFAPTVVTPVSSHHGMPSLENTRLDKLMTAASDRDLDEILGAITKEGS</sequence>
<accession>A0ACB8Y1H0</accession>
<reference evidence="1 2" key="2">
    <citation type="journal article" date="2022" name="Mol. Ecol. Resour.">
        <title>The genomes of chicory, endive, great burdock and yacon provide insights into Asteraceae paleo-polyploidization history and plant inulin production.</title>
        <authorList>
            <person name="Fan W."/>
            <person name="Wang S."/>
            <person name="Wang H."/>
            <person name="Wang A."/>
            <person name="Jiang F."/>
            <person name="Liu H."/>
            <person name="Zhao H."/>
            <person name="Xu D."/>
            <person name="Zhang Y."/>
        </authorList>
    </citation>
    <scope>NUCLEOTIDE SEQUENCE [LARGE SCALE GENOMIC DNA]</scope>
    <source>
        <strain evidence="2">cv. Niubang</strain>
    </source>
</reference>
<reference evidence="2" key="1">
    <citation type="journal article" date="2022" name="Mol. Ecol. Resour.">
        <title>The genomes of chicory, endive, great burdock and yacon provide insights into Asteraceae palaeo-polyploidization history and plant inulin production.</title>
        <authorList>
            <person name="Fan W."/>
            <person name="Wang S."/>
            <person name="Wang H."/>
            <person name="Wang A."/>
            <person name="Jiang F."/>
            <person name="Liu H."/>
            <person name="Zhao H."/>
            <person name="Xu D."/>
            <person name="Zhang Y."/>
        </authorList>
    </citation>
    <scope>NUCLEOTIDE SEQUENCE [LARGE SCALE GENOMIC DNA]</scope>
    <source>
        <strain evidence="2">cv. Niubang</strain>
    </source>
</reference>
<protein>
    <submittedName>
        <fullName evidence="1">Uncharacterized protein</fullName>
    </submittedName>
</protein>
<dbReference type="EMBL" id="CM042060">
    <property type="protein sequence ID" value="KAI3677846.1"/>
    <property type="molecule type" value="Genomic_DNA"/>
</dbReference>
<organism evidence="1 2">
    <name type="scientific">Arctium lappa</name>
    <name type="common">Greater burdock</name>
    <name type="synonym">Lappa major</name>
    <dbReference type="NCBI Taxonomy" id="4217"/>
    <lineage>
        <taxon>Eukaryota</taxon>
        <taxon>Viridiplantae</taxon>
        <taxon>Streptophyta</taxon>
        <taxon>Embryophyta</taxon>
        <taxon>Tracheophyta</taxon>
        <taxon>Spermatophyta</taxon>
        <taxon>Magnoliopsida</taxon>
        <taxon>eudicotyledons</taxon>
        <taxon>Gunneridae</taxon>
        <taxon>Pentapetalae</taxon>
        <taxon>asterids</taxon>
        <taxon>campanulids</taxon>
        <taxon>Asterales</taxon>
        <taxon>Asteraceae</taxon>
        <taxon>Carduoideae</taxon>
        <taxon>Cardueae</taxon>
        <taxon>Arctiinae</taxon>
        <taxon>Arctium</taxon>
    </lineage>
</organism>
<keyword evidence="2" id="KW-1185">Reference proteome</keyword>